<dbReference type="AlphaFoldDB" id="A0A086J261"/>
<protein>
    <recommendedName>
        <fullName evidence="4">Exocyst complex component Sec6</fullName>
    </recommendedName>
</protein>
<sequence length="580" mass="67179">MGEENLKEMVNEEKVQTPAETNKPHILTKEHKKALSNFREQVRYKDYKGLVRTLKVIEEIILRPQLYIIEDKYRERYELVHENILLLKNILISDIKYSITNEKGLDKSAVLLSTILSEKYVSDVQKSIVIWMSNNVQTKHTKEIQRLENLIDVENSLKLLLTIKDNVGMKTAHLPIWWNISKVILCDLSIILKNKLIRVIDRADFSCVDYLEALKACMEFETTYLLISGRKATSLNNKTKIEGLEVSERSPAHLKLLDDISTELPICNEEIEPNSLTIAFIPYIHIYIENELKPLADKKMLFVKNEVHSSTYSIYTTLTQTLTKLLYFKFPSVGYSFLTIVDKVISKIISKSPFTEAKENFLSGIETMHYVKQMTKEMLVKLQKTFNISDIASPSTIHALDDLSHRMYASYMLYMQDRLSFLNKKTLKAGNLESYTIPFLAELIQEIESISSVSFTSYDYLLKEWLDMLGEAIFLVLCEMKFTVSQAEQVLYFMSAVEVPLKSTILVHLELDIQYSIFDKAKLFLKLFLQEPSSPEQFIENFYKMSNGLFAFHQVLTKVPKKHHKNLITEFNKSSSLNTL</sequence>
<dbReference type="GeneID" id="77676319"/>
<evidence type="ECO:0000313" key="2">
    <source>
        <dbReference type="EMBL" id="KFG26229.1"/>
    </source>
</evidence>
<evidence type="ECO:0000313" key="3">
    <source>
        <dbReference type="Proteomes" id="UP000054524"/>
    </source>
</evidence>
<dbReference type="HOGENOM" id="CLU_470165_0_0_1"/>
<accession>A0A086J261</accession>
<comment type="caution">
    <text evidence="2">The sequence shown here is derived from an EMBL/GenBank/DDBJ whole genome shotgun (WGS) entry which is preliminary data.</text>
</comment>
<dbReference type="RefSeq" id="XP_052904784.1">
    <property type="nucleotide sequence ID" value="XM_053048979.1"/>
</dbReference>
<name>A0A086J261_NEMA1</name>
<keyword evidence="3" id="KW-1185">Reference proteome</keyword>
<dbReference type="EMBL" id="AKIJ01000003">
    <property type="protein sequence ID" value="KFG26229.1"/>
    <property type="molecule type" value="Genomic_DNA"/>
</dbReference>
<evidence type="ECO:0000256" key="1">
    <source>
        <dbReference type="SAM" id="MobiDB-lite"/>
    </source>
</evidence>
<evidence type="ECO:0008006" key="4">
    <source>
        <dbReference type="Google" id="ProtNLM"/>
    </source>
</evidence>
<reference evidence="2 3" key="1">
    <citation type="journal article" date="2014" name="Genome Announc.">
        <title>Genome Sequence of the Microsporidian Species Nematocida sp1 Strain ERTm6 (ATCC PRA-372).</title>
        <authorList>
            <person name="Bakowski M.A."/>
            <person name="Priest M."/>
            <person name="Young S."/>
            <person name="Cuomo C.A."/>
            <person name="Troemel E.R."/>
        </authorList>
    </citation>
    <scope>NUCLEOTIDE SEQUENCE [LARGE SCALE GENOMIC DNA]</scope>
    <source>
        <strain evidence="2 3">ERTm6</strain>
    </source>
</reference>
<feature type="region of interest" description="Disordered" evidence="1">
    <location>
        <begin position="1"/>
        <end position="20"/>
    </location>
</feature>
<organism evidence="2 3">
    <name type="scientific">Nematocida ausubeli (strain ATCC PRA-371 / ERTm2)</name>
    <name type="common">Nematode killer fungus</name>
    <dbReference type="NCBI Taxonomy" id="1913371"/>
    <lineage>
        <taxon>Eukaryota</taxon>
        <taxon>Fungi</taxon>
        <taxon>Fungi incertae sedis</taxon>
        <taxon>Microsporidia</taxon>
        <taxon>Nematocida</taxon>
    </lineage>
</organism>
<feature type="compositionally biased region" description="Basic and acidic residues" evidence="1">
    <location>
        <begin position="1"/>
        <end position="15"/>
    </location>
</feature>
<dbReference type="Proteomes" id="UP000054524">
    <property type="component" value="Unassembled WGS sequence"/>
</dbReference>
<gene>
    <name evidence="2" type="ORF">NESG_01346</name>
</gene>
<proteinExistence type="predicted"/>